<keyword evidence="2" id="KW-1185">Reference proteome</keyword>
<reference evidence="1 2" key="1">
    <citation type="journal article" date="2019" name="Int. J. Syst. Evol. Microbiol.">
        <title>The Global Catalogue of Microorganisms (GCM) 10K type strain sequencing project: providing services to taxonomists for standard genome sequencing and annotation.</title>
        <authorList>
            <consortium name="The Broad Institute Genomics Platform"/>
            <consortium name="The Broad Institute Genome Sequencing Center for Infectious Disease"/>
            <person name="Wu L."/>
            <person name="Ma J."/>
        </authorList>
    </citation>
    <scope>NUCLEOTIDE SEQUENCE [LARGE SCALE GENOMIC DNA]</scope>
    <source>
        <strain evidence="1 2">CGMCC 1.3239</strain>
    </source>
</reference>
<name>A0ABD5SCF5_9EURY</name>
<evidence type="ECO:0000313" key="2">
    <source>
        <dbReference type="Proteomes" id="UP001596442"/>
    </source>
</evidence>
<dbReference type="Pfam" id="PF24367">
    <property type="entry name" value="DUF7523"/>
    <property type="match status" value="1"/>
</dbReference>
<organism evidence="1 2">
    <name type="scientific">Halorubrum tibetense</name>
    <dbReference type="NCBI Taxonomy" id="175631"/>
    <lineage>
        <taxon>Archaea</taxon>
        <taxon>Methanobacteriati</taxon>
        <taxon>Methanobacteriota</taxon>
        <taxon>Stenosarchaea group</taxon>
        <taxon>Halobacteria</taxon>
        <taxon>Halobacteriales</taxon>
        <taxon>Haloferacaceae</taxon>
        <taxon>Halorubrum</taxon>
    </lineage>
</organism>
<comment type="caution">
    <text evidence="1">The sequence shown here is derived from an EMBL/GenBank/DDBJ whole genome shotgun (WGS) entry which is preliminary data.</text>
</comment>
<protein>
    <submittedName>
        <fullName evidence="1">Uncharacterized protein</fullName>
    </submittedName>
</protein>
<dbReference type="EMBL" id="JBHSWW010000164">
    <property type="protein sequence ID" value="MFC6753927.1"/>
    <property type="molecule type" value="Genomic_DNA"/>
</dbReference>
<evidence type="ECO:0000313" key="1">
    <source>
        <dbReference type="EMBL" id="MFC6753927.1"/>
    </source>
</evidence>
<dbReference type="AlphaFoldDB" id="A0ABD5SCF5"/>
<gene>
    <name evidence="1" type="ORF">ACFQEU_10720</name>
</gene>
<accession>A0ABD5SCF5</accession>
<dbReference type="Proteomes" id="UP001596442">
    <property type="component" value="Unassembled WGS sequence"/>
</dbReference>
<dbReference type="RefSeq" id="WP_379781961.1">
    <property type="nucleotide sequence ID" value="NZ_JBHSWW010000164.1"/>
</dbReference>
<proteinExistence type="predicted"/>
<dbReference type="InterPro" id="IPR055945">
    <property type="entry name" value="DUF7523"/>
</dbReference>
<sequence>MSLAAETREAVRARPFLFDALRAGVVNYSAAATWLANDADLDGDSDAVATALRRFREELPTYATAERSATVSMQSGVSVIEEPAGNGEDALLRLPGVAVVPDGGDTAVIATGNVDATALAATIDRLRTADIFPAAAGIAGNALLVVVKRRAGATAIRVVEDALAATPETG</sequence>